<dbReference type="InterPro" id="IPR000192">
    <property type="entry name" value="Aminotrans_V_dom"/>
</dbReference>
<dbReference type="InterPro" id="IPR020578">
    <property type="entry name" value="Aminotrans_V_PyrdxlP_BS"/>
</dbReference>
<dbReference type="PIRSF" id="PIRSF005572">
    <property type="entry name" value="NifS"/>
    <property type="match status" value="1"/>
</dbReference>
<evidence type="ECO:0000256" key="3">
    <source>
        <dbReference type="ARBA" id="ARBA00006490"/>
    </source>
</evidence>
<reference evidence="13" key="1">
    <citation type="submission" date="2024-07" db="EMBL/GenBank/DDBJ databases">
        <title>Complete genome sequence of Verrucomicrobiaceae bacterium NT6N.</title>
        <authorList>
            <person name="Huang C."/>
            <person name="Takami H."/>
            <person name="Hamasaki K."/>
        </authorList>
    </citation>
    <scope>NUCLEOTIDE SEQUENCE</scope>
    <source>
        <strain evidence="13">NT6N</strain>
    </source>
</reference>
<keyword evidence="8" id="KW-0408">Iron</keyword>
<dbReference type="KEGG" id="osu:NT6N_17440"/>
<dbReference type="AlphaFoldDB" id="A0AAT9FL57"/>
<evidence type="ECO:0000259" key="12">
    <source>
        <dbReference type="Pfam" id="PF00266"/>
    </source>
</evidence>
<accession>A0AAT9FL57</accession>
<keyword evidence="9" id="KW-0411">Iron-sulfur</keyword>
<evidence type="ECO:0000256" key="1">
    <source>
        <dbReference type="ARBA" id="ARBA00001933"/>
    </source>
</evidence>
<evidence type="ECO:0000256" key="10">
    <source>
        <dbReference type="ARBA" id="ARBA00050776"/>
    </source>
</evidence>
<evidence type="ECO:0000256" key="2">
    <source>
        <dbReference type="ARBA" id="ARBA00003120"/>
    </source>
</evidence>
<dbReference type="PANTHER" id="PTHR11601:SF34">
    <property type="entry name" value="CYSTEINE DESULFURASE"/>
    <property type="match status" value="1"/>
</dbReference>
<dbReference type="EMBL" id="AP026866">
    <property type="protein sequence ID" value="BDS06704.1"/>
    <property type="molecule type" value="Genomic_DNA"/>
</dbReference>
<dbReference type="Pfam" id="PF00266">
    <property type="entry name" value="Aminotran_5"/>
    <property type="match status" value="1"/>
</dbReference>
<dbReference type="FunFam" id="3.40.640.10:FF:000084">
    <property type="entry name" value="IscS-like cysteine desulfurase"/>
    <property type="match status" value="1"/>
</dbReference>
<evidence type="ECO:0000256" key="9">
    <source>
        <dbReference type="ARBA" id="ARBA00023014"/>
    </source>
</evidence>
<dbReference type="Gene3D" id="1.10.260.50">
    <property type="match status" value="1"/>
</dbReference>
<dbReference type="GO" id="GO:0046872">
    <property type="term" value="F:metal ion binding"/>
    <property type="evidence" value="ECO:0007669"/>
    <property type="project" value="UniProtKB-KW"/>
</dbReference>
<keyword evidence="5" id="KW-0808">Transferase</keyword>
<proteinExistence type="inferred from homology"/>
<dbReference type="GO" id="GO:0031071">
    <property type="term" value="F:cysteine desulfurase activity"/>
    <property type="evidence" value="ECO:0007669"/>
    <property type="project" value="UniProtKB-EC"/>
</dbReference>
<dbReference type="InterPro" id="IPR015421">
    <property type="entry name" value="PyrdxlP-dep_Trfase_major"/>
</dbReference>
<dbReference type="InterPro" id="IPR015424">
    <property type="entry name" value="PyrdxlP-dep_Trfase"/>
</dbReference>
<keyword evidence="7" id="KW-0663">Pyridoxal phosphate</keyword>
<dbReference type="GO" id="GO:0051536">
    <property type="term" value="F:iron-sulfur cluster binding"/>
    <property type="evidence" value="ECO:0007669"/>
    <property type="project" value="UniProtKB-KW"/>
</dbReference>
<dbReference type="Gene3D" id="3.90.1150.10">
    <property type="entry name" value="Aspartate Aminotransferase, domain 1"/>
    <property type="match status" value="1"/>
</dbReference>
<sequence>MIYLDSNATTQVHPEVLEAMLPFLTDHWHNPSSGYRAAKVVKNALATAHEQVAALINAKPEEIVMTGCGTESNNAVLAFMASQANDKRRIVTSAIEHSAILRYCESISEKNDIIVDKVGVDAGGRLCLDQFKEAVQQEDCLMASIMWANNETGVIQPVHEAAALARDHGVIMHSDAIQAVGKTPVDVREVGIDFLSISGHKFHAPKGVGAIYVREGMRYEPLLIGGGQEGGRRSGTENVASIVGLGKAAEIMKKRLDADGHAGVAELRDHFEKRVTSELEGVRINGAPEYRTANTCHVSFDGCEAAGLLILLDEYGVQCSAGSACMTGKQQPSHVQTAMGISALSAKSSLRISFSIFSTRDECDVAVEAVKKAVGKLRSVQGGPGVGPVQVYTGN</sequence>
<dbReference type="InterPro" id="IPR015422">
    <property type="entry name" value="PyrdxlP-dep_Trfase_small"/>
</dbReference>
<evidence type="ECO:0000256" key="5">
    <source>
        <dbReference type="ARBA" id="ARBA00022679"/>
    </source>
</evidence>
<comment type="similarity">
    <text evidence="3">Belongs to the class-V pyridoxal-phosphate-dependent aminotransferase family. NifS/IscS subfamily.</text>
</comment>
<evidence type="ECO:0000256" key="8">
    <source>
        <dbReference type="ARBA" id="ARBA00023004"/>
    </source>
</evidence>
<comment type="catalytic activity">
    <reaction evidence="10">
        <text>(sulfur carrier)-H + L-cysteine = (sulfur carrier)-SH + L-alanine</text>
        <dbReference type="Rhea" id="RHEA:43892"/>
        <dbReference type="Rhea" id="RHEA-COMP:14737"/>
        <dbReference type="Rhea" id="RHEA-COMP:14739"/>
        <dbReference type="ChEBI" id="CHEBI:29917"/>
        <dbReference type="ChEBI" id="CHEBI:35235"/>
        <dbReference type="ChEBI" id="CHEBI:57972"/>
        <dbReference type="ChEBI" id="CHEBI:64428"/>
        <dbReference type="EC" id="2.8.1.7"/>
    </reaction>
</comment>
<evidence type="ECO:0000256" key="6">
    <source>
        <dbReference type="ARBA" id="ARBA00022723"/>
    </source>
</evidence>
<protein>
    <recommendedName>
        <fullName evidence="4">cysteine desulfurase</fullName>
        <ecNumber evidence="4">2.8.1.7</ecNumber>
    </recommendedName>
</protein>
<gene>
    <name evidence="13" type="ORF">NT6N_17440</name>
</gene>
<evidence type="ECO:0000256" key="7">
    <source>
        <dbReference type="ARBA" id="ARBA00022898"/>
    </source>
</evidence>
<dbReference type="PROSITE" id="PS00595">
    <property type="entry name" value="AA_TRANSFER_CLASS_5"/>
    <property type="match status" value="1"/>
</dbReference>
<evidence type="ECO:0000256" key="4">
    <source>
        <dbReference type="ARBA" id="ARBA00012239"/>
    </source>
</evidence>
<name>A0AAT9FL57_9BACT</name>
<dbReference type="SUPFAM" id="SSF53383">
    <property type="entry name" value="PLP-dependent transferases"/>
    <property type="match status" value="1"/>
</dbReference>
<evidence type="ECO:0000256" key="11">
    <source>
        <dbReference type="RuleBase" id="RU004504"/>
    </source>
</evidence>
<keyword evidence="6" id="KW-0479">Metal-binding</keyword>
<organism evidence="13">
    <name type="scientific">Oceaniferula spumae</name>
    <dbReference type="NCBI Taxonomy" id="2979115"/>
    <lineage>
        <taxon>Bacteria</taxon>
        <taxon>Pseudomonadati</taxon>
        <taxon>Verrucomicrobiota</taxon>
        <taxon>Verrucomicrobiia</taxon>
        <taxon>Verrucomicrobiales</taxon>
        <taxon>Verrucomicrobiaceae</taxon>
        <taxon>Oceaniferula</taxon>
    </lineage>
</organism>
<feature type="domain" description="Aminotransferase class V" evidence="12">
    <location>
        <begin position="2"/>
        <end position="364"/>
    </location>
</feature>
<evidence type="ECO:0000313" key="13">
    <source>
        <dbReference type="EMBL" id="BDS06704.1"/>
    </source>
</evidence>
<dbReference type="InterPro" id="IPR016454">
    <property type="entry name" value="Cysteine_dSase"/>
</dbReference>
<dbReference type="PANTHER" id="PTHR11601">
    <property type="entry name" value="CYSTEINE DESULFURYLASE FAMILY MEMBER"/>
    <property type="match status" value="1"/>
</dbReference>
<dbReference type="Gene3D" id="3.40.640.10">
    <property type="entry name" value="Type I PLP-dependent aspartate aminotransferase-like (Major domain)"/>
    <property type="match status" value="1"/>
</dbReference>
<comment type="function">
    <text evidence="2">Catalyzes the removal of elemental sulfur atoms from cysteine to produce alanine. Seems to participate in the biosynthesis of the nitrogenase metalloclusters by providing the inorganic sulfur required for the Fe-S core formation.</text>
</comment>
<comment type="cofactor">
    <cofactor evidence="1 11">
        <name>pyridoxal 5'-phosphate</name>
        <dbReference type="ChEBI" id="CHEBI:597326"/>
    </cofactor>
</comment>
<dbReference type="EC" id="2.8.1.7" evidence="4"/>